<accession>A0A445A5H4</accession>
<dbReference type="EMBL" id="SDMP01000013">
    <property type="protein sequence ID" value="RYR21700.1"/>
    <property type="molecule type" value="Genomic_DNA"/>
</dbReference>
<dbReference type="InterPro" id="IPR007877">
    <property type="entry name" value="DUF707"/>
</dbReference>
<dbReference type="AlphaFoldDB" id="A0A445A5H4"/>
<dbReference type="Pfam" id="PF05212">
    <property type="entry name" value="DUF707"/>
    <property type="match status" value="1"/>
</dbReference>
<evidence type="ECO:0000313" key="1">
    <source>
        <dbReference type="EMBL" id="RYR21700.1"/>
    </source>
</evidence>
<name>A0A445A5H4_ARAHY</name>
<gene>
    <name evidence="1" type="ORF">Ahy_B03g067025</name>
</gene>
<dbReference type="Proteomes" id="UP000289738">
    <property type="component" value="Chromosome B03"/>
</dbReference>
<reference evidence="1 2" key="1">
    <citation type="submission" date="2019-01" db="EMBL/GenBank/DDBJ databases">
        <title>Sequencing of cultivated peanut Arachis hypogaea provides insights into genome evolution and oil improvement.</title>
        <authorList>
            <person name="Chen X."/>
        </authorList>
    </citation>
    <scope>NUCLEOTIDE SEQUENCE [LARGE SCALE GENOMIC DNA]</scope>
    <source>
        <strain evidence="2">cv. Fuhuasheng</strain>
        <tissue evidence="1">Leaves</tissue>
    </source>
</reference>
<evidence type="ECO:0000313" key="2">
    <source>
        <dbReference type="Proteomes" id="UP000289738"/>
    </source>
</evidence>
<organism evidence="1 2">
    <name type="scientific">Arachis hypogaea</name>
    <name type="common">Peanut</name>
    <dbReference type="NCBI Taxonomy" id="3818"/>
    <lineage>
        <taxon>Eukaryota</taxon>
        <taxon>Viridiplantae</taxon>
        <taxon>Streptophyta</taxon>
        <taxon>Embryophyta</taxon>
        <taxon>Tracheophyta</taxon>
        <taxon>Spermatophyta</taxon>
        <taxon>Magnoliopsida</taxon>
        <taxon>eudicotyledons</taxon>
        <taxon>Gunneridae</taxon>
        <taxon>Pentapetalae</taxon>
        <taxon>rosids</taxon>
        <taxon>fabids</taxon>
        <taxon>Fabales</taxon>
        <taxon>Fabaceae</taxon>
        <taxon>Papilionoideae</taxon>
        <taxon>50 kb inversion clade</taxon>
        <taxon>dalbergioids sensu lato</taxon>
        <taxon>Dalbergieae</taxon>
        <taxon>Pterocarpus clade</taxon>
        <taxon>Arachis</taxon>
    </lineage>
</organism>
<keyword evidence="2" id="KW-1185">Reference proteome</keyword>
<sequence>MHSKSGSNFQAFSVNTFPPRTTLSLHSLPLCEQLLLLFCFSLVAKLVAQLALRRRHLNFEVGISFLTLKKADWVLCNSFYELEKQNDLVHGWGMDMKLGYCAQRRYRWKRYKFCKTRYDISLGLNTFGVKHIINLFKKCTKLKVTWLYL</sequence>
<proteinExistence type="predicted"/>
<protein>
    <submittedName>
        <fullName evidence="1">Uncharacterized protein</fullName>
    </submittedName>
</protein>
<comment type="caution">
    <text evidence="1">The sequence shown here is derived from an EMBL/GenBank/DDBJ whole genome shotgun (WGS) entry which is preliminary data.</text>
</comment>